<feature type="domain" description="Solute-binding protein family 3/N-terminal" evidence="3">
    <location>
        <begin position="47"/>
        <end position="252"/>
    </location>
</feature>
<dbReference type="EMBL" id="BMYX01000006">
    <property type="protein sequence ID" value="GGY12690.1"/>
    <property type="molecule type" value="Genomic_DNA"/>
</dbReference>
<dbReference type="Pfam" id="PF00497">
    <property type="entry name" value="SBP_bac_3"/>
    <property type="match status" value="1"/>
</dbReference>
<comment type="caution">
    <text evidence="4">The sequence shown here is derived from an EMBL/GenBank/DDBJ whole genome shotgun (WGS) entry which is preliminary data.</text>
</comment>
<feature type="signal peptide" evidence="2">
    <location>
        <begin position="1"/>
        <end position="23"/>
    </location>
</feature>
<evidence type="ECO:0000256" key="2">
    <source>
        <dbReference type="SAM" id="SignalP"/>
    </source>
</evidence>
<evidence type="ECO:0000259" key="3">
    <source>
        <dbReference type="SMART" id="SM00062"/>
    </source>
</evidence>
<reference evidence="4" key="2">
    <citation type="submission" date="2020-09" db="EMBL/GenBank/DDBJ databases">
        <authorList>
            <person name="Sun Q."/>
            <person name="Kim S."/>
        </authorList>
    </citation>
    <scope>NUCLEOTIDE SEQUENCE</scope>
    <source>
        <strain evidence="4">KCTC 32182</strain>
    </source>
</reference>
<sequence>MPKRLSLTLMAACLLSLGGTAFAMTRLTLSNQEWPPYMGEQLQEGGMLTALVSAVLDKAGLSARYVYLPNNRALASARSGKLDGAVGWAPTPERSRELVFTEPVLMARMVFFQRKGERLPWSSLRDLSRYRIGITIGNTYSEVFSSLQAQGVLHTDGAGDDLTNLRKLQAGRIDLFPIEADVGRYLVARYLNGGNSGLTPQSRAFWTAPLCVAIRADRPNAREMVARFNHALRAMKASGELERRVAAYRAGNGSSFH</sequence>
<dbReference type="RefSeq" id="WP_215796444.1">
    <property type="nucleotide sequence ID" value="NZ_BMYX01000006.1"/>
</dbReference>
<feature type="chain" id="PRO_5037564055" evidence="2">
    <location>
        <begin position="24"/>
        <end position="257"/>
    </location>
</feature>
<evidence type="ECO:0000313" key="4">
    <source>
        <dbReference type="EMBL" id="GGY12690.1"/>
    </source>
</evidence>
<keyword evidence="5" id="KW-1185">Reference proteome</keyword>
<dbReference type="InterPro" id="IPR001638">
    <property type="entry name" value="Solute-binding_3/MltF_N"/>
</dbReference>
<dbReference type="SUPFAM" id="SSF53850">
    <property type="entry name" value="Periplasmic binding protein-like II"/>
    <property type="match status" value="1"/>
</dbReference>
<evidence type="ECO:0000313" key="5">
    <source>
        <dbReference type="Proteomes" id="UP000645257"/>
    </source>
</evidence>
<evidence type="ECO:0000256" key="1">
    <source>
        <dbReference type="ARBA" id="ARBA00022729"/>
    </source>
</evidence>
<dbReference type="Gene3D" id="3.40.190.10">
    <property type="entry name" value="Periplasmic binding protein-like II"/>
    <property type="match status" value="2"/>
</dbReference>
<gene>
    <name evidence="4" type="ORF">GCM10011289_14970</name>
</gene>
<organism evidence="4 5">
    <name type="scientific">Paludibacterium paludis</name>
    <dbReference type="NCBI Taxonomy" id="1225769"/>
    <lineage>
        <taxon>Bacteria</taxon>
        <taxon>Pseudomonadati</taxon>
        <taxon>Pseudomonadota</taxon>
        <taxon>Betaproteobacteria</taxon>
        <taxon>Neisseriales</taxon>
        <taxon>Chromobacteriaceae</taxon>
        <taxon>Paludibacterium</taxon>
    </lineage>
</organism>
<proteinExistence type="predicted"/>
<dbReference type="PANTHER" id="PTHR35936:SF25">
    <property type="entry name" value="ABC TRANSPORTER SUBSTRATE-BINDING PROTEIN"/>
    <property type="match status" value="1"/>
</dbReference>
<dbReference type="Proteomes" id="UP000645257">
    <property type="component" value="Unassembled WGS sequence"/>
</dbReference>
<name>A0A918P172_9NEIS</name>
<reference evidence="4" key="1">
    <citation type="journal article" date="2014" name="Int. J. Syst. Evol. Microbiol.">
        <title>Complete genome sequence of Corynebacterium casei LMG S-19264T (=DSM 44701T), isolated from a smear-ripened cheese.</title>
        <authorList>
            <consortium name="US DOE Joint Genome Institute (JGI-PGF)"/>
            <person name="Walter F."/>
            <person name="Albersmeier A."/>
            <person name="Kalinowski J."/>
            <person name="Ruckert C."/>
        </authorList>
    </citation>
    <scope>NUCLEOTIDE SEQUENCE</scope>
    <source>
        <strain evidence="4">KCTC 32182</strain>
    </source>
</reference>
<dbReference type="SMART" id="SM00062">
    <property type="entry name" value="PBPb"/>
    <property type="match status" value="1"/>
</dbReference>
<keyword evidence="1 2" id="KW-0732">Signal</keyword>
<accession>A0A918P172</accession>
<protein>
    <submittedName>
        <fullName evidence="4">Amino acid ABC transporter substrate-binding protein</fullName>
    </submittedName>
</protein>
<dbReference type="AlphaFoldDB" id="A0A918P172"/>
<dbReference type="PANTHER" id="PTHR35936">
    <property type="entry name" value="MEMBRANE-BOUND LYTIC MUREIN TRANSGLYCOSYLASE F"/>
    <property type="match status" value="1"/>
</dbReference>